<evidence type="ECO:0000313" key="2">
    <source>
        <dbReference type="EMBL" id="KAL2614051.1"/>
    </source>
</evidence>
<keyword evidence="3" id="KW-1185">Reference proteome</keyword>
<evidence type="ECO:0000313" key="3">
    <source>
        <dbReference type="Proteomes" id="UP001605036"/>
    </source>
</evidence>
<organism evidence="2 3">
    <name type="scientific">Riccia fluitans</name>
    <dbReference type="NCBI Taxonomy" id="41844"/>
    <lineage>
        <taxon>Eukaryota</taxon>
        <taxon>Viridiplantae</taxon>
        <taxon>Streptophyta</taxon>
        <taxon>Embryophyta</taxon>
        <taxon>Marchantiophyta</taxon>
        <taxon>Marchantiopsida</taxon>
        <taxon>Marchantiidae</taxon>
        <taxon>Marchantiales</taxon>
        <taxon>Ricciaceae</taxon>
        <taxon>Riccia</taxon>
    </lineage>
</organism>
<reference evidence="2 3" key="1">
    <citation type="submission" date="2024-09" db="EMBL/GenBank/DDBJ databases">
        <title>Chromosome-scale assembly of Riccia fluitans.</title>
        <authorList>
            <person name="Paukszto L."/>
            <person name="Sawicki J."/>
            <person name="Karawczyk K."/>
            <person name="Piernik-Szablinska J."/>
            <person name="Szczecinska M."/>
            <person name="Mazdziarz M."/>
        </authorList>
    </citation>
    <scope>NUCLEOTIDE SEQUENCE [LARGE SCALE GENOMIC DNA]</scope>
    <source>
        <strain evidence="2">Rf_01</strain>
        <tissue evidence="2">Aerial parts of the thallus</tissue>
    </source>
</reference>
<feature type="compositionally biased region" description="Polar residues" evidence="1">
    <location>
        <begin position="170"/>
        <end position="180"/>
    </location>
</feature>
<feature type="compositionally biased region" description="Basic and acidic residues" evidence="1">
    <location>
        <begin position="108"/>
        <end position="118"/>
    </location>
</feature>
<dbReference type="EMBL" id="JBHFFA010000007">
    <property type="protein sequence ID" value="KAL2614051.1"/>
    <property type="molecule type" value="Genomic_DNA"/>
</dbReference>
<name>A0ABD1Y1S0_9MARC</name>
<dbReference type="Proteomes" id="UP001605036">
    <property type="component" value="Unassembled WGS sequence"/>
</dbReference>
<feature type="region of interest" description="Disordered" evidence="1">
    <location>
        <begin position="108"/>
        <end position="202"/>
    </location>
</feature>
<sequence>MAGRMSIRILNQRFWQVRYKVPPLQSHMRSSVFEFRTLDSPAGGVIQGSSGETSIQFISRVQGYAGMHGARSLDSASQPTYGVGPVMGGDRDPRFKGDTPDDFRAAEMNEVEPKEVTKEAAAQAMQEPPDYQISKAVPEESKPIEHDADPQRADEEKPFNDEIHELKGSAQYQGETTGTEKSGHEVESQYGVGPDEGRTTRP</sequence>
<gene>
    <name evidence="2" type="ORF">R1flu_025743</name>
</gene>
<evidence type="ECO:0000256" key="1">
    <source>
        <dbReference type="SAM" id="MobiDB-lite"/>
    </source>
</evidence>
<dbReference type="AlphaFoldDB" id="A0ABD1Y1S0"/>
<proteinExistence type="predicted"/>
<comment type="caution">
    <text evidence="2">The sequence shown here is derived from an EMBL/GenBank/DDBJ whole genome shotgun (WGS) entry which is preliminary data.</text>
</comment>
<accession>A0ABD1Y1S0</accession>
<protein>
    <submittedName>
        <fullName evidence="2">Uncharacterized protein</fullName>
    </submittedName>
</protein>
<feature type="compositionally biased region" description="Basic and acidic residues" evidence="1">
    <location>
        <begin position="137"/>
        <end position="167"/>
    </location>
</feature>